<keyword evidence="1" id="KW-0472">Membrane</keyword>
<comment type="caution">
    <text evidence="2">The sequence shown here is derived from an EMBL/GenBank/DDBJ whole genome shotgun (WGS) entry which is preliminary data.</text>
</comment>
<gene>
    <name evidence="2" type="ORF">JS528_05900</name>
</gene>
<evidence type="ECO:0000256" key="1">
    <source>
        <dbReference type="SAM" id="Phobius"/>
    </source>
</evidence>
<proteinExistence type="predicted"/>
<reference evidence="2 3" key="1">
    <citation type="journal article" date="2021" name="Environ. Microbiol.">
        <title>Genetic insights into the dark matter of the mammalian gut microbiota through targeted genome reconstruction.</title>
        <authorList>
            <person name="Lugli G.A."/>
            <person name="Alessandri G."/>
            <person name="Milani C."/>
            <person name="Viappiani A."/>
            <person name="Fontana F."/>
            <person name="Tarracchini C."/>
            <person name="Mancabelli L."/>
            <person name="Argentini C."/>
            <person name="Ruiz L."/>
            <person name="Margolles A."/>
            <person name="van Sinderen D."/>
            <person name="Turroni F."/>
            <person name="Ventura M."/>
        </authorList>
    </citation>
    <scope>NUCLEOTIDE SEQUENCE [LARGE SCALE GENOMIC DNA]</scope>
    <source>
        <strain evidence="2 3">MA2</strain>
    </source>
</reference>
<dbReference type="Gene3D" id="3.30.565.10">
    <property type="entry name" value="Histidine kinase-like ATPase, C-terminal domain"/>
    <property type="match status" value="1"/>
</dbReference>
<evidence type="ECO:0000313" key="3">
    <source>
        <dbReference type="Proteomes" id="UP000773064"/>
    </source>
</evidence>
<sequence>MALPTRLLKATPSLRVRILLATVFSVPVAVQWFYEPPMGWVALALSIAQGIALIGTIPLPVPASITIILIDGLVTICSNGTGPTSTYSIFYALGLLSYMTSNRMAAILAIVACLLQVTYTILPNDWNLDRYTLTSLALFYTIATLIGRALRWREDAFARQVQLSQAEAQLQRTELTAHAAQRMHDAVTGELSFIARMAQRRIREGSDDEIWRQINESALNALDNTHQVIDSLDAWSRDARGDVLPDGDMERQTARLRRVLDDNDRRIARLGFHGRSLLNVGETPTSMEDDRIDLTADFIGELYANIIRHAEPESSYELSIVWDNDGIAVTTSNEVSEEELPRHGQGLRHYRERIERIGGTFTTGRMDDGAWFSFVLIPPKRDGRGRRRRRRRTPTARLTCRAWRAGAPR</sequence>
<feature type="transmembrane region" description="Helical" evidence="1">
    <location>
        <begin position="40"/>
        <end position="61"/>
    </location>
</feature>
<keyword evidence="1" id="KW-1133">Transmembrane helix</keyword>
<dbReference type="Proteomes" id="UP000773064">
    <property type="component" value="Unassembled WGS sequence"/>
</dbReference>
<dbReference type="RefSeq" id="WP_214358167.1">
    <property type="nucleotide sequence ID" value="NZ_JAFEJS010000005.1"/>
</dbReference>
<name>A0ABS5UPL8_9BIFI</name>
<evidence type="ECO:0000313" key="2">
    <source>
        <dbReference type="EMBL" id="MBT1172893.1"/>
    </source>
</evidence>
<keyword evidence="3" id="KW-1185">Reference proteome</keyword>
<feature type="transmembrane region" description="Helical" evidence="1">
    <location>
        <begin position="128"/>
        <end position="150"/>
    </location>
</feature>
<feature type="transmembrane region" description="Helical" evidence="1">
    <location>
        <begin position="16"/>
        <end position="34"/>
    </location>
</feature>
<evidence type="ECO:0008006" key="4">
    <source>
        <dbReference type="Google" id="ProtNLM"/>
    </source>
</evidence>
<dbReference type="EMBL" id="JAFEJS010000005">
    <property type="protein sequence ID" value="MBT1172893.1"/>
    <property type="molecule type" value="Genomic_DNA"/>
</dbReference>
<dbReference type="InterPro" id="IPR036890">
    <property type="entry name" value="HATPase_C_sf"/>
</dbReference>
<accession>A0ABS5UPL8</accession>
<keyword evidence="1" id="KW-0812">Transmembrane</keyword>
<organism evidence="2 3">
    <name type="scientific">Bifidobacterium santillanense</name>
    <dbReference type="NCBI Taxonomy" id="2809028"/>
    <lineage>
        <taxon>Bacteria</taxon>
        <taxon>Bacillati</taxon>
        <taxon>Actinomycetota</taxon>
        <taxon>Actinomycetes</taxon>
        <taxon>Bifidobacteriales</taxon>
        <taxon>Bifidobacteriaceae</taxon>
        <taxon>Bifidobacterium</taxon>
    </lineage>
</organism>
<protein>
    <recommendedName>
        <fullName evidence="4">Signal transduction histidine kinase</fullName>
    </recommendedName>
</protein>